<dbReference type="EMBL" id="PYGA01000003">
    <property type="protein sequence ID" value="PSK99319.1"/>
    <property type="molecule type" value="Genomic_DNA"/>
</dbReference>
<organism evidence="2 3">
    <name type="scientific">Murinocardiopsis flavida</name>
    <dbReference type="NCBI Taxonomy" id="645275"/>
    <lineage>
        <taxon>Bacteria</taxon>
        <taxon>Bacillati</taxon>
        <taxon>Actinomycetota</taxon>
        <taxon>Actinomycetes</taxon>
        <taxon>Streptosporangiales</taxon>
        <taxon>Nocardiopsidaceae</taxon>
        <taxon>Murinocardiopsis</taxon>
    </lineage>
</organism>
<evidence type="ECO:0000313" key="2">
    <source>
        <dbReference type="EMBL" id="PSK99319.1"/>
    </source>
</evidence>
<dbReference type="AlphaFoldDB" id="A0A2P8DQ16"/>
<evidence type="ECO:0008006" key="4">
    <source>
        <dbReference type="Google" id="ProtNLM"/>
    </source>
</evidence>
<evidence type="ECO:0000313" key="3">
    <source>
        <dbReference type="Proteomes" id="UP000240542"/>
    </source>
</evidence>
<dbReference type="InterPro" id="IPR018445">
    <property type="entry name" value="Put_Phosphate_transp_reg"/>
</dbReference>
<dbReference type="Gene3D" id="1.20.58.220">
    <property type="entry name" value="Phosphate transport system protein phou homolog 2, domain 2"/>
    <property type="match status" value="1"/>
</dbReference>
<dbReference type="Proteomes" id="UP000240542">
    <property type="component" value="Unassembled WGS sequence"/>
</dbReference>
<dbReference type="InterPro" id="IPR038078">
    <property type="entry name" value="PhoU-like_sf"/>
</dbReference>
<dbReference type="PANTHER" id="PTHR37298">
    <property type="entry name" value="UPF0111 PROTEIN YKAA"/>
    <property type="match status" value="1"/>
</dbReference>
<dbReference type="OrthoDB" id="3256141at2"/>
<sequence length="211" mass="22902">MRFRRLRARVPRTATARLTEALLGQLGAVAEGVALATAMASGERSRGTARRRMAEIEHRGDAGRADLVTVLGRSLAAPIDREDLFRLSRSVDDVLDTLRDFVRESDLYRVSTQEAFVPLLNGLGEGVEALRAAVGALPSDPRAAADHALRARKIAGGVDRAQQYLLADLVDGRITADILKRRELTRRLALAAARLGESCDVLADAVFKRGH</sequence>
<comment type="caution">
    <text evidence="2">The sequence shown here is derived from an EMBL/GenBank/DDBJ whole genome shotgun (WGS) entry which is preliminary data.</text>
</comment>
<dbReference type="PANTHER" id="PTHR37298:SF1">
    <property type="entry name" value="UPF0111 PROTEIN YKAA"/>
    <property type="match status" value="1"/>
</dbReference>
<dbReference type="InterPro" id="IPR052912">
    <property type="entry name" value="UPF0111_domain"/>
</dbReference>
<reference evidence="2 3" key="1">
    <citation type="submission" date="2018-03" db="EMBL/GenBank/DDBJ databases">
        <title>Genomic Encyclopedia of Archaeal and Bacterial Type Strains, Phase II (KMG-II): from individual species to whole genera.</title>
        <authorList>
            <person name="Goeker M."/>
        </authorList>
    </citation>
    <scope>NUCLEOTIDE SEQUENCE [LARGE SCALE GENOMIC DNA]</scope>
    <source>
        <strain evidence="2 3">DSM 45312</strain>
    </source>
</reference>
<name>A0A2P8DQ16_9ACTN</name>
<dbReference type="Pfam" id="PF01865">
    <property type="entry name" value="PhoU_div"/>
    <property type="match status" value="1"/>
</dbReference>
<gene>
    <name evidence="2" type="ORF">CLV63_10340</name>
</gene>
<protein>
    <recommendedName>
        <fullName evidence="4">DUF47 family protein</fullName>
    </recommendedName>
</protein>
<proteinExistence type="inferred from homology"/>
<dbReference type="RefSeq" id="WP_106581751.1">
    <property type="nucleotide sequence ID" value="NZ_PYGA01000003.1"/>
</dbReference>
<comment type="similarity">
    <text evidence="1">Belongs to the UPF0111 family.</text>
</comment>
<accession>A0A2P8DQ16</accession>
<keyword evidence="3" id="KW-1185">Reference proteome</keyword>
<evidence type="ECO:0000256" key="1">
    <source>
        <dbReference type="ARBA" id="ARBA00008591"/>
    </source>
</evidence>